<dbReference type="InterPro" id="IPR003439">
    <property type="entry name" value="ABC_transporter-like_ATP-bd"/>
</dbReference>
<dbReference type="STRING" id="1122133.SAMN02745157_1651"/>
<dbReference type="EMBL" id="FQUP01000001">
    <property type="protein sequence ID" value="SHF10364.1"/>
    <property type="molecule type" value="Genomic_DNA"/>
</dbReference>
<dbReference type="OrthoDB" id="9802264at2"/>
<feature type="domain" description="ABC transporter" evidence="5">
    <location>
        <begin position="2"/>
        <end position="236"/>
    </location>
</feature>
<dbReference type="InterPro" id="IPR027417">
    <property type="entry name" value="P-loop_NTPase"/>
</dbReference>
<dbReference type="PROSITE" id="PS00211">
    <property type="entry name" value="ABC_TRANSPORTER_1"/>
    <property type="match status" value="1"/>
</dbReference>
<dbReference type="AlphaFoldDB" id="A0A1M4YX12"/>
<dbReference type="InterPro" id="IPR000644">
    <property type="entry name" value="CBS_dom"/>
</dbReference>
<dbReference type="GO" id="GO:0015697">
    <property type="term" value="P:quaternary ammonium group transport"/>
    <property type="evidence" value="ECO:0007669"/>
    <property type="project" value="UniProtKB-ARBA"/>
</dbReference>
<evidence type="ECO:0000256" key="4">
    <source>
        <dbReference type="ARBA" id="ARBA00022840"/>
    </source>
</evidence>
<evidence type="ECO:0000259" key="5">
    <source>
        <dbReference type="PROSITE" id="PS50893"/>
    </source>
</evidence>
<comment type="similarity">
    <text evidence="1">Belongs to the ABC transporter superfamily.</text>
</comment>
<evidence type="ECO:0000256" key="3">
    <source>
        <dbReference type="ARBA" id="ARBA00022741"/>
    </source>
</evidence>
<keyword evidence="4 6" id="KW-0067">ATP-binding</keyword>
<dbReference type="RefSeq" id="WP_073052185.1">
    <property type="nucleotide sequence ID" value="NZ_FQUP01000001.1"/>
</dbReference>
<dbReference type="InterPro" id="IPR017871">
    <property type="entry name" value="ABC_transporter-like_CS"/>
</dbReference>
<dbReference type="SUPFAM" id="SSF54631">
    <property type="entry name" value="CBS-domain pair"/>
    <property type="match status" value="1"/>
</dbReference>
<proteinExistence type="inferred from homology"/>
<dbReference type="SMART" id="SM00382">
    <property type="entry name" value="AAA"/>
    <property type="match status" value="1"/>
</dbReference>
<gene>
    <name evidence="6" type="ORF">SAMN02745157_1651</name>
</gene>
<dbReference type="Proteomes" id="UP000184485">
    <property type="component" value="Unassembled WGS sequence"/>
</dbReference>
<evidence type="ECO:0000256" key="2">
    <source>
        <dbReference type="ARBA" id="ARBA00022448"/>
    </source>
</evidence>
<keyword evidence="3" id="KW-0547">Nucleotide-binding</keyword>
<sequence>MITFEHVGKTYGDWTAIDDLSLHVAEGEFCVLIGPSGSGKTTTLKMINRLIEHDRGRILFEGAEIRSFAPEQLRRRMGYAIQSIGLFPHWTVEENIGAVPRLLGWPKSRIRDRVTELLGLLALEPERFRDRYPRHLSGGQQQRVGVARALAADPSVLLMDEPFGALDPVTRDTLQAEMLRIHKASGTTIVLVTHDIDEAIRLGSRIVILDGGRIVQSGTPRAILTKPANDFVADFVGREDIGIKLLSIERVSDRMRPGETAEGEPIAADASLRHALSLFVARGIDRLPVIGPSGTLAGAIRLADLTGGPT</sequence>
<dbReference type="SUPFAM" id="SSF52540">
    <property type="entry name" value="P-loop containing nucleoside triphosphate hydrolases"/>
    <property type="match status" value="1"/>
</dbReference>
<dbReference type="PROSITE" id="PS50893">
    <property type="entry name" value="ABC_TRANSPORTER_2"/>
    <property type="match status" value="1"/>
</dbReference>
<dbReference type="PANTHER" id="PTHR43117:SF5">
    <property type="entry name" value="GLYCINE BETAINE UPTAKE SYSTEM ATP-BINDING PROTEIN YEHX"/>
    <property type="match status" value="1"/>
</dbReference>
<keyword evidence="7" id="KW-1185">Reference proteome</keyword>
<reference evidence="6 7" key="1">
    <citation type="submission" date="2016-11" db="EMBL/GenBank/DDBJ databases">
        <authorList>
            <person name="Jaros S."/>
            <person name="Januszkiewicz K."/>
            <person name="Wedrychowicz H."/>
        </authorList>
    </citation>
    <scope>NUCLEOTIDE SEQUENCE [LARGE SCALE GENOMIC DNA]</scope>
    <source>
        <strain evidence="6 7">DSM 19436</strain>
    </source>
</reference>
<protein>
    <submittedName>
        <fullName evidence="6">Osmoprotectant transport system ATP-binding protein</fullName>
    </submittedName>
</protein>
<dbReference type="Pfam" id="PF00571">
    <property type="entry name" value="CBS"/>
    <property type="match status" value="1"/>
</dbReference>
<keyword evidence="2" id="KW-0813">Transport</keyword>
<accession>A0A1M4YX12</accession>
<dbReference type="GO" id="GO:0016887">
    <property type="term" value="F:ATP hydrolysis activity"/>
    <property type="evidence" value="ECO:0007669"/>
    <property type="project" value="InterPro"/>
</dbReference>
<evidence type="ECO:0000313" key="7">
    <source>
        <dbReference type="Proteomes" id="UP000184485"/>
    </source>
</evidence>
<evidence type="ECO:0000256" key="1">
    <source>
        <dbReference type="ARBA" id="ARBA00005417"/>
    </source>
</evidence>
<dbReference type="InterPro" id="IPR003593">
    <property type="entry name" value="AAA+_ATPase"/>
</dbReference>
<dbReference type="PANTHER" id="PTHR43117">
    <property type="entry name" value="OSMOPROTECTANT IMPORT ATP-BINDING PROTEIN OSMV"/>
    <property type="match status" value="1"/>
</dbReference>
<dbReference type="Pfam" id="PF00005">
    <property type="entry name" value="ABC_tran"/>
    <property type="match status" value="1"/>
</dbReference>
<dbReference type="InterPro" id="IPR046342">
    <property type="entry name" value="CBS_dom_sf"/>
</dbReference>
<evidence type="ECO:0000313" key="6">
    <source>
        <dbReference type="EMBL" id="SHF10364.1"/>
    </source>
</evidence>
<dbReference type="Gene3D" id="3.40.50.300">
    <property type="entry name" value="P-loop containing nucleotide triphosphate hydrolases"/>
    <property type="match status" value="1"/>
</dbReference>
<dbReference type="FunFam" id="3.40.50.300:FF:000425">
    <property type="entry name" value="Probable ABC transporter, ATP-binding subunit"/>
    <property type="match status" value="1"/>
</dbReference>
<organism evidence="6 7">
    <name type="scientific">Kaistia soli DSM 19436</name>
    <dbReference type="NCBI Taxonomy" id="1122133"/>
    <lineage>
        <taxon>Bacteria</taxon>
        <taxon>Pseudomonadati</taxon>
        <taxon>Pseudomonadota</taxon>
        <taxon>Alphaproteobacteria</taxon>
        <taxon>Hyphomicrobiales</taxon>
        <taxon>Kaistiaceae</taxon>
        <taxon>Kaistia</taxon>
    </lineage>
</organism>
<name>A0A1M4YX12_9HYPH</name>
<dbReference type="GO" id="GO:0005524">
    <property type="term" value="F:ATP binding"/>
    <property type="evidence" value="ECO:0007669"/>
    <property type="project" value="UniProtKB-KW"/>
</dbReference>